<protein>
    <recommendedName>
        <fullName evidence="3">Nucleotidyl transferase AbiEii/AbiGii toxin family protein</fullName>
    </recommendedName>
</protein>
<organism evidence="1 2">
    <name type="scientific">Belliella baltica (strain DSM 15883 / CIP 108006 / LMG 21964 / BA134)</name>
    <dbReference type="NCBI Taxonomy" id="866536"/>
    <lineage>
        <taxon>Bacteria</taxon>
        <taxon>Pseudomonadati</taxon>
        <taxon>Bacteroidota</taxon>
        <taxon>Cytophagia</taxon>
        <taxon>Cytophagales</taxon>
        <taxon>Cyclobacteriaceae</taxon>
        <taxon>Belliella</taxon>
    </lineage>
</organism>
<reference evidence="2" key="1">
    <citation type="submission" date="2012-06" db="EMBL/GenBank/DDBJ databases">
        <title>The complete genome of Belliella baltica DSM 15883.</title>
        <authorList>
            <person name="Lucas S."/>
            <person name="Copeland A."/>
            <person name="Lapidus A."/>
            <person name="Goodwin L."/>
            <person name="Pitluck S."/>
            <person name="Peters L."/>
            <person name="Mikhailova N."/>
            <person name="Davenport K."/>
            <person name="Kyrpides N."/>
            <person name="Mavromatis K."/>
            <person name="Pagani I."/>
            <person name="Ivanova N."/>
            <person name="Ovchinnikova G."/>
            <person name="Zeytun A."/>
            <person name="Detter J.C."/>
            <person name="Han C."/>
            <person name="Land M."/>
            <person name="Hauser L."/>
            <person name="Markowitz V."/>
            <person name="Cheng J.-F."/>
            <person name="Hugenholtz P."/>
            <person name="Woyke T."/>
            <person name="Wu D."/>
            <person name="Tindall B."/>
            <person name="Pomrenke H."/>
            <person name="Brambilla E."/>
            <person name="Klenk H.-P."/>
            <person name="Eisen J.A."/>
        </authorList>
    </citation>
    <scope>NUCLEOTIDE SEQUENCE [LARGE SCALE GENOMIC DNA]</scope>
    <source>
        <strain evidence="2">DSM 15883 / CIP 108006 / LMG 21964 / BA134</strain>
    </source>
</reference>
<dbReference type="EMBL" id="CP003281">
    <property type="protein sequence ID" value="AFL84638.1"/>
    <property type="molecule type" value="Genomic_DNA"/>
</dbReference>
<name>I3Z5X0_BELBD</name>
<dbReference type="Gene3D" id="3.10.450.620">
    <property type="entry name" value="JHP933, nucleotidyltransferase-like core domain"/>
    <property type="match status" value="1"/>
</dbReference>
<dbReference type="PATRIC" id="fig|866536.3.peg.2129"/>
<keyword evidence="2" id="KW-1185">Reference proteome</keyword>
<proteinExistence type="predicted"/>
<evidence type="ECO:0000313" key="2">
    <source>
        <dbReference type="Proteomes" id="UP000006050"/>
    </source>
</evidence>
<dbReference type="eggNOG" id="COG2253">
    <property type="taxonomic scope" value="Bacteria"/>
</dbReference>
<dbReference type="OrthoDB" id="9780929at2"/>
<dbReference type="AlphaFoldDB" id="I3Z5X0"/>
<sequence>MNTNWLTLSKERRIEILNQATELTGLPAIAIEKDWWVSLCLNASFSLPYSKNIVFKGGTSLSKGWDLIERFSEDIDLAIDRKFFGFEGDISKTQIRKLRKKSCEFISIDFLKDLTRILTEWGAITECKLFAQPVTDSDKDPQVIEIHYNSITDTSEYLPQRVLIEISSRSLMEPTEKREINSILSVNFPKLNFVTDAFTISAVLPQRTFLEKIFLLHEEFSQESEKIRIDRLSRHLYDLERLMDTQHGISALQDKELYKNIALHRKKFNTLRGLDYGNHTPDKIKIIPPDTVLKEYENDYSEMTKFMIYGEALKFEMLLKRMAELQKRINSLN</sequence>
<evidence type="ECO:0008006" key="3">
    <source>
        <dbReference type="Google" id="ProtNLM"/>
    </source>
</evidence>
<dbReference type="STRING" id="866536.Belba_2070"/>
<accession>I3Z5X0</accession>
<dbReference type="Proteomes" id="UP000006050">
    <property type="component" value="Chromosome"/>
</dbReference>
<dbReference type="Pfam" id="PF08843">
    <property type="entry name" value="AbiEii"/>
    <property type="match status" value="1"/>
</dbReference>
<dbReference type="HOGENOM" id="CLU_066201_0_1_10"/>
<dbReference type="KEGG" id="bbd:Belba_2070"/>
<gene>
    <name evidence="1" type="ordered locus">Belba_2070</name>
</gene>
<dbReference type="RefSeq" id="WP_014772605.1">
    <property type="nucleotide sequence ID" value="NC_018010.1"/>
</dbReference>
<evidence type="ECO:0000313" key="1">
    <source>
        <dbReference type="EMBL" id="AFL84638.1"/>
    </source>
</evidence>
<dbReference type="InterPro" id="IPR014942">
    <property type="entry name" value="AbiEii"/>
</dbReference>